<keyword evidence="3" id="KW-1185">Reference proteome</keyword>
<accession>A0A929PZ82</accession>
<feature type="signal peptide" evidence="1">
    <location>
        <begin position="1"/>
        <end position="20"/>
    </location>
</feature>
<dbReference type="RefSeq" id="WP_194113479.1">
    <property type="nucleotide sequence ID" value="NZ_JADFFL010000010.1"/>
</dbReference>
<sequence>MKFCKALLILLLLSTTRLFAQNTELALAQQFSANGEEPKALEIYTRLYKQNAELYFPNYMGSLFTSKKLDEAEKTAKAMMKKHPGQVQYAISLAKVYKEQGKKDKAEDVYASILKDLPSDYNSIVNLATQFYQGENADLAIRIFIKGRTLLKNDQAFTLELISLYRFKREKAALIAEYLNFLPKNPVYIASAQNTMGAVLSEPTDYELLRTELLKRIQADPQTTVYVELLIWQFMQQKEYDQALNQALALSRRKNDDGSSIFELCQTLVSNQAYDEAIRGYEYLVAKGNKDQQMYVSSKVELINTKNLKVTAGKYTEADLLGLEKDYLDLLTEFGRSTGTVFAMQKVAKLQAFKLHKLPEAQKMLEEAIKLPNMNSSVLASCKLDLGDIYVMSDQPWEATLIYSQVEKSNVDVGTVQDAKLRNAKLAYYTGDFTWSRGQLDVLKAATTQLIANDALNLSLLIKDNIEEDSTGAALKIYARADMWIFKERPDKAILALDSIGKLYPDNELADDILMSKARIFIQKKEFAAAAPLLQTIVDKYNADLWADDAVFMLGDLYENQLADKEKAKVLYQKIITDYPGSLWINEARKRFRILRGDKLNGQS</sequence>
<comment type="caution">
    <text evidence="2">The sequence shown here is derived from an EMBL/GenBank/DDBJ whole genome shotgun (WGS) entry which is preliminary data.</text>
</comment>
<evidence type="ECO:0000256" key="1">
    <source>
        <dbReference type="SAM" id="SignalP"/>
    </source>
</evidence>
<dbReference type="Pfam" id="PF13174">
    <property type="entry name" value="TPR_6"/>
    <property type="match status" value="2"/>
</dbReference>
<name>A0A929PZ82_9SPHI</name>
<proteinExistence type="predicted"/>
<reference evidence="2" key="1">
    <citation type="submission" date="2020-10" db="EMBL/GenBank/DDBJ databases">
        <title>Mucilaginibacter mali sp. nov., isolated from rhizosphere soil of apple orchard.</title>
        <authorList>
            <person name="Lee J.-S."/>
            <person name="Kim H.S."/>
            <person name="Kim J.-S."/>
        </authorList>
    </citation>
    <scope>NUCLEOTIDE SEQUENCE</scope>
    <source>
        <strain evidence="2">KCTC 22746</strain>
    </source>
</reference>
<keyword evidence="1" id="KW-0732">Signal</keyword>
<dbReference type="AlphaFoldDB" id="A0A929PZ82"/>
<evidence type="ECO:0000313" key="2">
    <source>
        <dbReference type="EMBL" id="MBE9664235.1"/>
    </source>
</evidence>
<dbReference type="EMBL" id="JADFFL010000010">
    <property type="protein sequence ID" value="MBE9664235.1"/>
    <property type="molecule type" value="Genomic_DNA"/>
</dbReference>
<protein>
    <submittedName>
        <fullName evidence="2">Tetratricopeptide repeat protein</fullName>
    </submittedName>
</protein>
<organism evidence="2 3">
    <name type="scientific">Mucilaginibacter myungsuensis</name>
    <dbReference type="NCBI Taxonomy" id="649104"/>
    <lineage>
        <taxon>Bacteria</taxon>
        <taxon>Pseudomonadati</taxon>
        <taxon>Bacteroidota</taxon>
        <taxon>Sphingobacteriia</taxon>
        <taxon>Sphingobacteriales</taxon>
        <taxon>Sphingobacteriaceae</taxon>
        <taxon>Mucilaginibacter</taxon>
    </lineage>
</organism>
<dbReference type="Gene3D" id="1.25.40.10">
    <property type="entry name" value="Tetratricopeptide repeat domain"/>
    <property type="match status" value="3"/>
</dbReference>
<feature type="chain" id="PRO_5037163735" evidence="1">
    <location>
        <begin position="21"/>
        <end position="604"/>
    </location>
</feature>
<evidence type="ECO:0000313" key="3">
    <source>
        <dbReference type="Proteomes" id="UP000622475"/>
    </source>
</evidence>
<dbReference type="Proteomes" id="UP000622475">
    <property type="component" value="Unassembled WGS sequence"/>
</dbReference>
<gene>
    <name evidence="2" type="ORF">IRJ16_20310</name>
</gene>
<dbReference type="SUPFAM" id="SSF48452">
    <property type="entry name" value="TPR-like"/>
    <property type="match status" value="3"/>
</dbReference>
<dbReference type="InterPro" id="IPR019734">
    <property type="entry name" value="TPR_rpt"/>
</dbReference>
<dbReference type="InterPro" id="IPR011990">
    <property type="entry name" value="TPR-like_helical_dom_sf"/>
</dbReference>